<dbReference type="EMBL" id="VWSH01000002">
    <property type="protein sequence ID" value="KAA5534790.1"/>
    <property type="molecule type" value="Genomic_DNA"/>
</dbReference>
<gene>
    <name evidence="2" type="ORF">F0919_09280</name>
</gene>
<feature type="domain" description="KaiB" evidence="1">
    <location>
        <begin position="22"/>
        <end position="103"/>
    </location>
</feature>
<dbReference type="CDD" id="cd02978">
    <property type="entry name" value="KaiB_like"/>
    <property type="match status" value="1"/>
</dbReference>
<dbReference type="SUPFAM" id="SSF52833">
    <property type="entry name" value="Thioredoxin-like"/>
    <property type="match status" value="1"/>
</dbReference>
<dbReference type="Gene3D" id="3.40.30.10">
    <property type="entry name" value="Glutaredoxin"/>
    <property type="match status" value="1"/>
</dbReference>
<evidence type="ECO:0000313" key="3">
    <source>
        <dbReference type="Proteomes" id="UP000323632"/>
    </source>
</evidence>
<dbReference type="AlphaFoldDB" id="A0A5M6CK30"/>
<comment type="caution">
    <text evidence="2">The sequence shown here is derived from an EMBL/GenBank/DDBJ whole genome shotgun (WGS) entry which is preliminary data.</text>
</comment>
<protein>
    <submittedName>
        <fullName evidence="2">Circadian clock protein KaiB</fullName>
    </submittedName>
</protein>
<dbReference type="SMART" id="SM01248">
    <property type="entry name" value="KaiB"/>
    <property type="match status" value="1"/>
</dbReference>
<evidence type="ECO:0000259" key="1">
    <source>
        <dbReference type="SMART" id="SM01248"/>
    </source>
</evidence>
<dbReference type="InterPro" id="IPR036249">
    <property type="entry name" value="Thioredoxin-like_sf"/>
</dbReference>
<proteinExistence type="predicted"/>
<keyword evidence="3" id="KW-1185">Reference proteome</keyword>
<dbReference type="PANTHER" id="PTHR41709">
    <property type="entry name" value="KAIB-LIKE PROTEIN 1"/>
    <property type="match status" value="1"/>
</dbReference>
<sequence length="104" mass="11909">MTEGDLLTAMPENEDEQKYVLRLFVTGASPVSVRAINNLKVILEKHLNDNYELEIIDVHQQPLMVKDEDITAVPMLLKKFPLPFRRLVGDMSDYEKVLRGLGLK</sequence>
<dbReference type="InterPro" id="IPR011649">
    <property type="entry name" value="KaiB_domain"/>
</dbReference>
<dbReference type="PANTHER" id="PTHR41709:SF2">
    <property type="entry name" value="CIRCADIAN CLOCK PROTEIN KAIB2"/>
    <property type="match status" value="1"/>
</dbReference>
<dbReference type="InterPro" id="IPR039022">
    <property type="entry name" value="KaiB-like"/>
</dbReference>
<accession>A0A5M6CK30</accession>
<name>A0A5M6CK30_9BACT</name>
<evidence type="ECO:0000313" key="2">
    <source>
        <dbReference type="EMBL" id="KAA5534790.1"/>
    </source>
</evidence>
<dbReference type="RefSeq" id="WP_150032469.1">
    <property type="nucleotide sequence ID" value="NZ_VWSH01000002.1"/>
</dbReference>
<dbReference type="GO" id="GO:0048511">
    <property type="term" value="P:rhythmic process"/>
    <property type="evidence" value="ECO:0007669"/>
    <property type="project" value="InterPro"/>
</dbReference>
<dbReference type="Proteomes" id="UP000323632">
    <property type="component" value="Unassembled WGS sequence"/>
</dbReference>
<organism evidence="2 3">
    <name type="scientific">Taibaiella lutea</name>
    <dbReference type="NCBI Taxonomy" id="2608001"/>
    <lineage>
        <taxon>Bacteria</taxon>
        <taxon>Pseudomonadati</taxon>
        <taxon>Bacteroidota</taxon>
        <taxon>Chitinophagia</taxon>
        <taxon>Chitinophagales</taxon>
        <taxon>Chitinophagaceae</taxon>
        <taxon>Taibaiella</taxon>
    </lineage>
</organism>
<dbReference type="Pfam" id="PF07689">
    <property type="entry name" value="KaiB"/>
    <property type="match status" value="1"/>
</dbReference>
<reference evidence="2 3" key="1">
    <citation type="submission" date="2019-09" db="EMBL/GenBank/DDBJ databases">
        <title>Genome sequence and assembly of Taibaiella sp.</title>
        <authorList>
            <person name="Chhetri G."/>
        </authorList>
    </citation>
    <scope>NUCLEOTIDE SEQUENCE [LARGE SCALE GENOMIC DNA]</scope>
    <source>
        <strain evidence="2 3">KVB11</strain>
    </source>
</reference>